<evidence type="ECO:0000313" key="3">
    <source>
        <dbReference type="Proteomes" id="UP000239649"/>
    </source>
</evidence>
<reference evidence="2 3" key="1">
    <citation type="journal article" date="2018" name="Plant J.">
        <title>Genome sequences of Chlorella sorokiniana UTEX 1602 and Micractinium conductrix SAG 241.80: implications to maltose excretion by a green alga.</title>
        <authorList>
            <person name="Arriola M.B."/>
            <person name="Velmurugan N."/>
            <person name="Zhang Y."/>
            <person name="Plunkett M.H."/>
            <person name="Hondzo H."/>
            <person name="Barney B.M."/>
        </authorList>
    </citation>
    <scope>NUCLEOTIDE SEQUENCE [LARGE SCALE GENOMIC DNA]</scope>
    <source>
        <strain evidence="2 3">SAG 241.80</strain>
    </source>
</reference>
<evidence type="ECO:0000313" key="2">
    <source>
        <dbReference type="EMBL" id="PSC73173.1"/>
    </source>
</evidence>
<dbReference type="Gene3D" id="3.30.160.20">
    <property type="match status" value="1"/>
</dbReference>
<evidence type="ECO:0000256" key="1">
    <source>
        <dbReference type="SAM" id="MobiDB-lite"/>
    </source>
</evidence>
<protein>
    <recommendedName>
        <fullName evidence="4">DRBM domain-containing protein</fullName>
    </recommendedName>
</protein>
<comment type="caution">
    <text evidence="2">The sequence shown here is derived from an EMBL/GenBank/DDBJ whole genome shotgun (WGS) entry which is preliminary data.</text>
</comment>
<dbReference type="Proteomes" id="UP000239649">
    <property type="component" value="Unassembled WGS sequence"/>
</dbReference>
<dbReference type="EMBL" id="LHPF02000008">
    <property type="protein sequence ID" value="PSC73173.1"/>
    <property type="molecule type" value="Genomic_DNA"/>
</dbReference>
<dbReference type="OrthoDB" id="507386at2759"/>
<organism evidence="2 3">
    <name type="scientific">Micractinium conductrix</name>
    <dbReference type="NCBI Taxonomy" id="554055"/>
    <lineage>
        <taxon>Eukaryota</taxon>
        <taxon>Viridiplantae</taxon>
        <taxon>Chlorophyta</taxon>
        <taxon>core chlorophytes</taxon>
        <taxon>Trebouxiophyceae</taxon>
        <taxon>Chlorellales</taxon>
        <taxon>Chlorellaceae</taxon>
        <taxon>Chlorella clade</taxon>
        <taxon>Micractinium</taxon>
    </lineage>
</organism>
<proteinExistence type="predicted"/>
<feature type="region of interest" description="Disordered" evidence="1">
    <location>
        <begin position="1"/>
        <end position="26"/>
    </location>
</feature>
<evidence type="ECO:0008006" key="4">
    <source>
        <dbReference type="Google" id="ProtNLM"/>
    </source>
</evidence>
<accession>A0A2P6VGH6</accession>
<keyword evidence="3" id="KW-1185">Reference proteome</keyword>
<sequence length="119" mass="12397">MHHHSSRSTAGVLPGAPAIRSPEAHTDCRTPLKELLDHYKAAAHYAVEKVAGAPASEPLQFACSLSIPDVKKPGSDEVLLPACSFSALGRGKADAEERCARQALAHIAKAAPALGAKEP</sequence>
<name>A0A2P6VGH6_9CHLO</name>
<gene>
    <name evidence="2" type="ORF">C2E20_3768</name>
</gene>
<dbReference type="AlphaFoldDB" id="A0A2P6VGH6"/>